<dbReference type="InterPro" id="IPR036412">
    <property type="entry name" value="HAD-like_sf"/>
</dbReference>
<proteinExistence type="predicted"/>
<dbReference type="AlphaFoldDB" id="A0A857MSL0"/>
<dbReference type="EMBL" id="CP045921">
    <property type="protein sequence ID" value="QHN42437.1"/>
    <property type="molecule type" value="Genomic_DNA"/>
</dbReference>
<name>A0A857MSL0_9BACT</name>
<dbReference type="Gene3D" id="3.40.50.1000">
    <property type="entry name" value="HAD superfamily/HAD-like"/>
    <property type="match status" value="1"/>
</dbReference>
<dbReference type="InterPro" id="IPR023214">
    <property type="entry name" value="HAD_sf"/>
</dbReference>
<evidence type="ECO:0000313" key="2">
    <source>
        <dbReference type="Proteomes" id="UP001059824"/>
    </source>
</evidence>
<dbReference type="SUPFAM" id="SSF56784">
    <property type="entry name" value="HAD-like"/>
    <property type="match status" value="1"/>
</dbReference>
<gene>
    <name evidence="1" type="ORF">GII36_01000</name>
</gene>
<organism evidence="1 2">
    <name type="scientific">Candidatus Mycosynbacter amalyticus</name>
    <dbReference type="NCBI Taxonomy" id="2665156"/>
    <lineage>
        <taxon>Bacteria</taxon>
        <taxon>Candidatus Saccharimonadota</taxon>
        <taxon>Candidatus Saccharimonadota incertae sedis</taxon>
        <taxon>Candidatus Mycosynbacter</taxon>
    </lineage>
</organism>
<reference evidence="1" key="1">
    <citation type="journal article" date="2021" name="Nat. Microbiol.">
        <title>Cocultivation of an ultrasmall environmental parasitic bacterium with lytic ability against bacteria associated with wastewater foams.</title>
        <authorList>
            <person name="Batinovic S."/>
            <person name="Rose J.J.A."/>
            <person name="Ratcliffe J."/>
            <person name="Seviour R.J."/>
            <person name="Petrovski S."/>
        </authorList>
    </citation>
    <scope>NUCLEOTIDE SEQUENCE</scope>
    <source>
        <strain evidence="1">JR1</strain>
    </source>
</reference>
<protein>
    <submittedName>
        <fullName evidence="1">Uncharacterized protein</fullName>
    </submittedName>
</protein>
<accession>A0A857MSL0</accession>
<dbReference type="KEGG" id="mama:GII36_01000"/>
<dbReference type="PANTHER" id="PTHR16504:SF4">
    <property type="entry name" value="5'(3')-DEOXYRIBONUCLEOTIDASE"/>
    <property type="match status" value="1"/>
</dbReference>
<keyword evidence="2" id="KW-1185">Reference proteome</keyword>
<dbReference type="GO" id="GO:0008253">
    <property type="term" value="F:5'-nucleotidase activity"/>
    <property type="evidence" value="ECO:0007669"/>
    <property type="project" value="TreeGrafter"/>
</dbReference>
<dbReference type="GO" id="GO:0009223">
    <property type="term" value="P:pyrimidine deoxyribonucleotide catabolic process"/>
    <property type="evidence" value="ECO:0007669"/>
    <property type="project" value="TreeGrafter"/>
</dbReference>
<dbReference type="Proteomes" id="UP001059824">
    <property type="component" value="Chromosome"/>
</dbReference>
<dbReference type="PANTHER" id="PTHR16504">
    <property type="entry name" value="5'(3')-DEOXYRIBONUCLEOTIDASE"/>
    <property type="match status" value="1"/>
</dbReference>
<evidence type="ECO:0000313" key="1">
    <source>
        <dbReference type="EMBL" id="QHN42437.1"/>
    </source>
</evidence>
<sequence length="198" mass="22697">MTKERPIVWVDMDNTIYDFDAAILTHIPAELHVERANFHIVDDYSQELRTTIQDIYNAPDFFHGLHLIEGVKESWQAMIDAGYDPRILSAPVSSNSMSIEGKRAALERDMVPEFGPSILDDARFDKDKWKYDGVALFDDRPTVGVNPESGEAPWEHILYGWAHLSEVPMSRAAFRLLSWYNSKDTIRILDTVQDLRSV</sequence>
<dbReference type="Gene3D" id="1.10.40.40">
    <property type="entry name" value="Deoxyribonucleotidase, domain 2"/>
    <property type="match status" value="1"/>
</dbReference>